<dbReference type="EMBL" id="FNIN01000007">
    <property type="protein sequence ID" value="SDN80179.1"/>
    <property type="molecule type" value="Genomic_DNA"/>
</dbReference>
<organism evidence="2 3">
    <name type="scientific">Desulfonauticus submarinus</name>
    <dbReference type="NCBI Taxonomy" id="206665"/>
    <lineage>
        <taxon>Bacteria</taxon>
        <taxon>Pseudomonadati</taxon>
        <taxon>Thermodesulfobacteriota</taxon>
        <taxon>Desulfovibrionia</taxon>
        <taxon>Desulfovibrionales</taxon>
        <taxon>Desulfonauticaceae</taxon>
        <taxon>Desulfonauticus</taxon>
    </lineage>
</organism>
<evidence type="ECO:0000313" key="2">
    <source>
        <dbReference type="EMBL" id="SDN80179.1"/>
    </source>
</evidence>
<keyword evidence="3" id="KW-1185">Reference proteome</keyword>
<gene>
    <name evidence="2" type="ORF">SAMN04488516_10762</name>
</gene>
<dbReference type="Proteomes" id="UP000199602">
    <property type="component" value="Unassembled WGS sequence"/>
</dbReference>
<sequence length="108" mass="12552">MSQLLCDLKQIVENEIKALQEENIEEVQKHAKRRAEMIKSALKQNNLSLEVLLKLQEMNSQVLAIAKQLHEALGEQLKKTRRENQRFLGYKQAVMPVSSFSKYVNKRS</sequence>
<accession>A0A1H0ECX8</accession>
<dbReference type="RefSeq" id="WP_092065541.1">
    <property type="nucleotide sequence ID" value="NZ_FNIN01000007.1"/>
</dbReference>
<keyword evidence="1" id="KW-0175">Coiled coil</keyword>
<protein>
    <recommendedName>
        <fullName evidence="4">Flagellar protein FliT</fullName>
    </recommendedName>
</protein>
<proteinExistence type="predicted"/>
<evidence type="ECO:0008006" key="4">
    <source>
        <dbReference type="Google" id="ProtNLM"/>
    </source>
</evidence>
<dbReference type="STRING" id="206665.SAMN04488516_10762"/>
<evidence type="ECO:0000313" key="3">
    <source>
        <dbReference type="Proteomes" id="UP000199602"/>
    </source>
</evidence>
<dbReference type="AlphaFoldDB" id="A0A1H0ECX8"/>
<feature type="coiled-coil region" evidence="1">
    <location>
        <begin position="2"/>
        <end position="29"/>
    </location>
</feature>
<name>A0A1H0ECX8_9BACT</name>
<reference evidence="2 3" key="1">
    <citation type="submission" date="2016-10" db="EMBL/GenBank/DDBJ databases">
        <authorList>
            <person name="de Groot N.N."/>
        </authorList>
    </citation>
    <scope>NUCLEOTIDE SEQUENCE [LARGE SCALE GENOMIC DNA]</scope>
    <source>
        <strain evidence="2 3">DSM 15269</strain>
    </source>
</reference>
<evidence type="ECO:0000256" key="1">
    <source>
        <dbReference type="SAM" id="Coils"/>
    </source>
</evidence>